<dbReference type="OrthoDB" id="78868at2759"/>
<dbReference type="AlphaFoldDB" id="A0A6A4Z8F4"/>
<dbReference type="SUPFAM" id="SSF56801">
    <property type="entry name" value="Acetyl-CoA synthetase-like"/>
    <property type="match status" value="1"/>
</dbReference>
<dbReference type="PANTHER" id="PTHR45527">
    <property type="entry name" value="NONRIBOSOMAL PEPTIDE SYNTHETASE"/>
    <property type="match status" value="1"/>
</dbReference>
<dbReference type="CDD" id="cd05930">
    <property type="entry name" value="A_NRPS"/>
    <property type="match status" value="1"/>
</dbReference>
<accession>A0A6A4Z8F4</accession>
<comment type="caution">
    <text evidence="2">The sequence shown here is derived from an EMBL/GenBank/DDBJ whole genome shotgun (WGS) entry which is preliminary data.</text>
</comment>
<reference evidence="2" key="1">
    <citation type="submission" date="2019-06" db="EMBL/GenBank/DDBJ databases">
        <title>Genomics analysis of Aphanomyces spp. identifies a new class of oomycete effector associated with host adaptation.</title>
        <authorList>
            <person name="Gaulin E."/>
        </authorList>
    </citation>
    <scope>NUCLEOTIDE SEQUENCE</scope>
    <source>
        <strain evidence="2">CBS 578.67</strain>
    </source>
</reference>
<dbReference type="Gene3D" id="1.10.1200.10">
    <property type="entry name" value="ACP-like"/>
    <property type="match status" value="1"/>
</dbReference>
<dbReference type="InterPro" id="IPR036736">
    <property type="entry name" value="ACP-like_sf"/>
</dbReference>
<dbReference type="Pfam" id="PF00501">
    <property type="entry name" value="AMP-binding"/>
    <property type="match status" value="1"/>
</dbReference>
<dbReference type="InterPro" id="IPR000873">
    <property type="entry name" value="AMP-dep_synth/lig_dom"/>
</dbReference>
<dbReference type="PROSITE" id="PS50075">
    <property type="entry name" value="CARRIER"/>
    <property type="match status" value="1"/>
</dbReference>
<dbReference type="EMBL" id="VJMH01002499">
    <property type="protein sequence ID" value="KAF0708553.1"/>
    <property type="molecule type" value="Genomic_DNA"/>
</dbReference>
<dbReference type="InterPro" id="IPR045851">
    <property type="entry name" value="AMP-bd_C_sf"/>
</dbReference>
<feature type="domain" description="Carrier" evidence="1">
    <location>
        <begin position="513"/>
        <end position="589"/>
    </location>
</feature>
<dbReference type="Gene3D" id="2.30.38.10">
    <property type="entry name" value="Luciferase, Domain 3"/>
    <property type="match status" value="1"/>
</dbReference>
<gene>
    <name evidence="2" type="ORF">As57867_006291</name>
</gene>
<dbReference type="PANTHER" id="PTHR45527:SF1">
    <property type="entry name" value="FATTY ACID SYNTHASE"/>
    <property type="match status" value="1"/>
</dbReference>
<evidence type="ECO:0000313" key="2">
    <source>
        <dbReference type="EMBL" id="KAF0708553.1"/>
    </source>
</evidence>
<dbReference type="Pfam" id="PF00550">
    <property type="entry name" value="PP-binding"/>
    <property type="match status" value="1"/>
</dbReference>
<dbReference type="GO" id="GO:0031177">
    <property type="term" value="F:phosphopantetheine binding"/>
    <property type="evidence" value="ECO:0007669"/>
    <property type="project" value="TreeGrafter"/>
</dbReference>
<dbReference type="SUPFAM" id="SSF47336">
    <property type="entry name" value="ACP-like"/>
    <property type="match status" value="1"/>
</dbReference>
<evidence type="ECO:0000259" key="1">
    <source>
        <dbReference type="PROSITE" id="PS50075"/>
    </source>
</evidence>
<proteinExistence type="predicted"/>
<dbReference type="InterPro" id="IPR010071">
    <property type="entry name" value="AA_adenyl_dom"/>
</dbReference>
<dbReference type="NCBIfam" id="TIGR01733">
    <property type="entry name" value="AA-adenyl-dom"/>
    <property type="match status" value="1"/>
</dbReference>
<dbReference type="FunFam" id="3.40.50.980:FF:000001">
    <property type="entry name" value="Non-ribosomal peptide synthetase"/>
    <property type="match status" value="1"/>
</dbReference>
<dbReference type="GO" id="GO:0043041">
    <property type="term" value="P:amino acid activation for nonribosomal peptide biosynthetic process"/>
    <property type="evidence" value="ECO:0007669"/>
    <property type="project" value="TreeGrafter"/>
</dbReference>
<sequence>MSNLWALSQSQLDVVQAASFGPEVPLKYELLHLAFEDWAVSHPAIRAVEYENEWLSYGELNAKASALACELVDMGVHVGSRVAVIMERCLEFPIGLLATLKAGAAMVPLDASFPVNRLAYILSDADVSVILTTKKFHAVVENLAHCARALYVDHVDKACNSRAFEPSHSNLPTRNDEAYVVYTSGSTGKPKGVPVQHRSVVNAILCQSQNFSIQPGMRVLQFMAIGFDACQREIWKSLCHGATLVFRSVCGTYSCLSQVDIVSCTPTALALFGEPHQYPKLKHLVVGGEALPLELKILWSPHVSLLNCYGPTECAIETHVCTLTQNTSVTIGTPIANVNSYILDESQGQVPLGVIGELYLGGICVSPGYINLADETSERFLPDPFSPTRGQMFRTGDLARLLPNGHFEILGRQDSQVKLKGYRIELDEVANAMKCHPRVVAAAAIVKSKSHLVGYYTPASINISELQEVVASHLPVYMVPVAWVGLDEMPQNTNGKIDKKALEAFDVMVETEELETDTEKRMAAVWATVLNIDVAEIGRQTSFFSVGGDSLSVIKVVAACKEVGIDVSTTKFLKELILWKVAASVSDSEYSMTWSHATLPQDVAESITRQYADIVNARDCLVYPVTPLQAGMVYAT</sequence>
<name>A0A6A4Z8F4_9STRA</name>
<dbReference type="InterPro" id="IPR009081">
    <property type="entry name" value="PP-bd_ACP"/>
</dbReference>
<dbReference type="GO" id="GO:0005737">
    <property type="term" value="C:cytoplasm"/>
    <property type="evidence" value="ECO:0007669"/>
    <property type="project" value="TreeGrafter"/>
</dbReference>
<feature type="non-terminal residue" evidence="2">
    <location>
        <position position="636"/>
    </location>
</feature>
<dbReference type="GO" id="GO:0044550">
    <property type="term" value="P:secondary metabolite biosynthetic process"/>
    <property type="evidence" value="ECO:0007669"/>
    <property type="project" value="TreeGrafter"/>
</dbReference>
<protein>
    <recommendedName>
        <fullName evidence="1">Carrier domain-containing protein</fullName>
    </recommendedName>
</protein>
<dbReference type="Gene3D" id="3.30.300.30">
    <property type="match status" value="1"/>
</dbReference>
<organism evidence="2">
    <name type="scientific">Aphanomyces stellatus</name>
    <dbReference type="NCBI Taxonomy" id="120398"/>
    <lineage>
        <taxon>Eukaryota</taxon>
        <taxon>Sar</taxon>
        <taxon>Stramenopiles</taxon>
        <taxon>Oomycota</taxon>
        <taxon>Saprolegniomycetes</taxon>
        <taxon>Saprolegniales</taxon>
        <taxon>Verrucalvaceae</taxon>
        <taxon>Aphanomyces</taxon>
    </lineage>
</organism>
<dbReference type="InterPro" id="IPR020845">
    <property type="entry name" value="AMP-binding_CS"/>
</dbReference>
<dbReference type="Gene3D" id="3.40.50.980">
    <property type="match status" value="2"/>
</dbReference>
<dbReference type="PROSITE" id="PS00455">
    <property type="entry name" value="AMP_BINDING"/>
    <property type="match status" value="1"/>
</dbReference>